<evidence type="ECO:0000313" key="2">
    <source>
        <dbReference type="EMBL" id="TAA75155.1"/>
    </source>
</evidence>
<feature type="chain" id="PRO_5022236517" description="DUF4360 domain-containing protein" evidence="1">
    <location>
        <begin position="23"/>
        <end position="190"/>
    </location>
</feature>
<keyword evidence="3" id="KW-1185">Reference proteome</keyword>
<gene>
    <name evidence="2" type="ORF">CDV28_11023</name>
</gene>
<dbReference type="EMBL" id="NQJD01000010">
    <property type="protein sequence ID" value="TAA75155.1"/>
    <property type="molecule type" value="Genomic_DNA"/>
</dbReference>
<accession>A0A521G2A9</accession>
<dbReference type="InterPro" id="IPR025649">
    <property type="entry name" value="DUF4360"/>
</dbReference>
<organism evidence="2 3">
    <name type="scientific">Candidatus Electronema aureum</name>
    <dbReference type="NCBI Taxonomy" id="2005002"/>
    <lineage>
        <taxon>Bacteria</taxon>
        <taxon>Pseudomonadati</taxon>
        <taxon>Thermodesulfobacteriota</taxon>
        <taxon>Desulfobulbia</taxon>
        <taxon>Desulfobulbales</taxon>
        <taxon>Desulfobulbaceae</taxon>
        <taxon>Candidatus Electronema</taxon>
    </lineage>
</organism>
<dbReference type="PANTHER" id="PTHR38847:SF1">
    <property type="entry name" value="PSEUDOURIDINE SYNTHASE RSUA_RLUA-LIKE DOMAIN-CONTAINING PROTEIN"/>
    <property type="match status" value="1"/>
</dbReference>
<protein>
    <recommendedName>
        <fullName evidence="4">DUF4360 domain-containing protein</fullName>
    </recommendedName>
</protein>
<comment type="caution">
    <text evidence="2">The sequence shown here is derived from an EMBL/GenBank/DDBJ whole genome shotgun (WGS) entry which is preliminary data.</text>
</comment>
<dbReference type="PANTHER" id="PTHR38847">
    <property type="match status" value="1"/>
</dbReference>
<dbReference type="Pfam" id="PF14273">
    <property type="entry name" value="DUF4360"/>
    <property type="match status" value="1"/>
</dbReference>
<dbReference type="AlphaFoldDB" id="A0A521G2A9"/>
<evidence type="ECO:0000256" key="1">
    <source>
        <dbReference type="SAM" id="SignalP"/>
    </source>
</evidence>
<name>A0A521G2A9_9BACT</name>
<feature type="signal peptide" evidence="1">
    <location>
        <begin position="1"/>
        <end position="22"/>
    </location>
</feature>
<evidence type="ECO:0008006" key="4">
    <source>
        <dbReference type="Google" id="ProtNLM"/>
    </source>
</evidence>
<keyword evidence="1" id="KW-0732">Signal</keyword>
<sequence length="190" mass="20991">MKKNIFAAALTIAASFAFSAEASPYAPVYFKSVQYAGTGCKPSSAVVVGKGFSIMTIALDKYDAANPRSKARSKMERASCNFTVPIHATRGYQVSVMTITWRGYTKGSTELRREYFIADQRGAAKTSHHSGRFIKQDNLPKSYFSQCGQNVTLRINSSVRATDPNSYIAVGKTEQSGKMTFQLKWRKCHS</sequence>
<dbReference type="Proteomes" id="UP000316238">
    <property type="component" value="Unassembled WGS sequence"/>
</dbReference>
<proteinExistence type="predicted"/>
<reference evidence="2" key="1">
    <citation type="submission" date="2017-07" db="EMBL/GenBank/DDBJ databases">
        <title>The cable genome - Insights into the physiology and evolution of filamentous bacteria capable of sulfide oxidation via long distance electron transfer.</title>
        <authorList>
            <person name="Thorup C."/>
            <person name="Bjerg J.T."/>
            <person name="Schreiber L."/>
            <person name="Nielsen L.P."/>
            <person name="Kjeldsen K.U."/>
            <person name="Boesen T."/>
            <person name="Boggild A."/>
            <person name="Meysman F."/>
            <person name="Geelhoed J."/>
            <person name="Schramm A."/>
        </authorList>
    </citation>
    <scope>NUCLEOTIDE SEQUENCE [LARGE SCALE GENOMIC DNA]</scope>
    <source>
        <strain evidence="2">GS</strain>
    </source>
</reference>
<evidence type="ECO:0000313" key="3">
    <source>
        <dbReference type="Proteomes" id="UP000316238"/>
    </source>
</evidence>